<evidence type="ECO:0000259" key="1">
    <source>
        <dbReference type="SMART" id="SM00881"/>
    </source>
</evidence>
<reference evidence="2" key="2">
    <citation type="submission" date="2024-05" db="EMBL/GenBank/DDBJ databases">
        <title>Rhodohalobacter halophilus gen. nov., sp. nov., a moderately halophilic member of the family Balneolaceae.</title>
        <authorList>
            <person name="Xia J."/>
        </authorList>
    </citation>
    <scope>NUCLEOTIDE SEQUENCE</scope>
    <source>
        <strain evidence="2">WB101</strain>
    </source>
</reference>
<dbReference type="EMBL" id="JAKLWS010000006">
    <property type="protein sequence ID" value="MCG2588193.1"/>
    <property type="molecule type" value="Genomic_DNA"/>
</dbReference>
<dbReference type="SUPFAM" id="SSF51735">
    <property type="entry name" value="NAD(P)-binding Rossmann-fold domains"/>
    <property type="match status" value="1"/>
</dbReference>
<dbReference type="InterPro" id="IPR036291">
    <property type="entry name" value="NAD(P)-bd_dom_sf"/>
</dbReference>
<reference evidence="2" key="1">
    <citation type="submission" date="2022-01" db="EMBL/GenBank/DDBJ databases">
        <authorList>
            <person name="Wang Y."/>
        </authorList>
    </citation>
    <scope>NUCLEOTIDE SEQUENCE</scope>
    <source>
        <strain evidence="2">WB101</strain>
    </source>
</reference>
<comment type="caution">
    <text evidence="2">The sequence shown here is derived from an EMBL/GenBank/DDBJ whole genome shotgun (WGS) entry which is preliminary data.</text>
</comment>
<dbReference type="Gene3D" id="3.40.50.720">
    <property type="entry name" value="NAD(P)-binding Rossmann-like Domain"/>
    <property type="match status" value="1"/>
</dbReference>
<organism evidence="2 3">
    <name type="scientific">Rhodohalobacter sulfatireducens</name>
    <dbReference type="NCBI Taxonomy" id="2911366"/>
    <lineage>
        <taxon>Bacteria</taxon>
        <taxon>Pseudomonadati</taxon>
        <taxon>Balneolota</taxon>
        <taxon>Balneolia</taxon>
        <taxon>Balneolales</taxon>
        <taxon>Balneolaceae</taxon>
        <taxon>Rhodohalobacter</taxon>
    </lineage>
</organism>
<gene>
    <name evidence="2" type="ORF">L6773_06420</name>
</gene>
<sequence length="161" mass="17350">MNPLNEAAKSLLNSTNVAVCGVSSKGDVAANTIYKKLREKNYNVYPVNPNAKIVEGDTSYPSLSSIAGALELVVIATHPDVAPSVMDECIELNIKKVWIHKSIGGGSYNQEAVDKAKAAGIMLIPGGCPMMFLEPVDPAHKCMRWFFRISGKEAKPIGFID</sequence>
<dbReference type="InterPro" id="IPR003781">
    <property type="entry name" value="CoA-bd"/>
</dbReference>
<proteinExistence type="predicted"/>
<dbReference type="RefSeq" id="WP_237853037.1">
    <property type="nucleotide sequence ID" value="NZ_JAKLWS010000006.1"/>
</dbReference>
<dbReference type="Pfam" id="PF13380">
    <property type="entry name" value="CoA_binding_2"/>
    <property type="match status" value="1"/>
</dbReference>
<dbReference type="PANTHER" id="PTHR33303:SF2">
    <property type="entry name" value="COA-BINDING DOMAIN-CONTAINING PROTEIN"/>
    <property type="match status" value="1"/>
</dbReference>
<evidence type="ECO:0000313" key="2">
    <source>
        <dbReference type="EMBL" id="MCG2588193.1"/>
    </source>
</evidence>
<evidence type="ECO:0000313" key="3">
    <source>
        <dbReference type="Proteomes" id="UP001165366"/>
    </source>
</evidence>
<feature type="domain" description="CoA-binding" evidence="1">
    <location>
        <begin position="11"/>
        <end position="104"/>
    </location>
</feature>
<dbReference type="PANTHER" id="PTHR33303">
    <property type="entry name" value="CYTOPLASMIC PROTEIN-RELATED"/>
    <property type="match status" value="1"/>
</dbReference>
<name>A0ABS9KBG7_9BACT</name>
<accession>A0ABS9KBG7</accession>
<keyword evidence="3" id="KW-1185">Reference proteome</keyword>
<protein>
    <submittedName>
        <fullName evidence="2">CoA-binding protein</fullName>
    </submittedName>
</protein>
<dbReference type="SMART" id="SM00881">
    <property type="entry name" value="CoA_binding"/>
    <property type="match status" value="1"/>
</dbReference>
<dbReference type="Proteomes" id="UP001165366">
    <property type="component" value="Unassembled WGS sequence"/>
</dbReference>